<reference evidence="2" key="1">
    <citation type="submission" date="2019-09" db="UniProtKB">
        <authorList>
            <consortium name="WormBaseParasite"/>
        </authorList>
    </citation>
    <scope>IDENTIFICATION</scope>
</reference>
<evidence type="ECO:0000313" key="1">
    <source>
        <dbReference type="Proteomes" id="UP000050761"/>
    </source>
</evidence>
<evidence type="ECO:0000313" key="2">
    <source>
        <dbReference type="WBParaSite" id="HPBE_0000915301-mRNA-1"/>
    </source>
</evidence>
<sequence>LLNAWIAYAKAEPPNISKTYDMRVPIDEENIIVKVMIFVFNGESGQQEETIMLNVTYTE</sequence>
<protein>
    <submittedName>
        <fullName evidence="2">Neur_chan_LBD domain-containing protein</fullName>
    </submittedName>
</protein>
<dbReference type="Proteomes" id="UP000050761">
    <property type="component" value="Unassembled WGS sequence"/>
</dbReference>
<name>A0A183FNP7_HELPZ</name>
<dbReference type="WBParaSite" id="HPBE_0000915301-mRNA-1">
    <property type="protein sequence ID" value="HPBE_0000915301-mRNA-1"/>
    <property type="gene ID" value="HPBE_0000915301"/>
</dbReference>
<organism evidence="1 2">
    <name type="scientific">Heligmosomoides polygyrus</name>
    <name type="common">Parasitic roundworm</name>
    <dbReference type="NCBI Taxonomy" id="6339"/>
    <lineage>
        <taxon>Eukaryota</taxon>
        <taxon>Metazoa</taxon>
        <taxon>Ecdysozoa</taxon>
        <taxon>Nematoda</taxon>
        <taxon>Chromadorea</taxon>
        <taxon>Rhabditida</taxon>
        <taxon>Rhabditina</taxon>
        <taxon>Rhabditomorpha</taxon>
        <taxon>Strongyloidea</taxon>
        <taxon>Heligmosomidae</taxon>
        <taxon>Heligmosomoides</taxon>
    </lineage>
</organism>
<proteinExistence type="predicted"/>
<keyword evidence="1" id="KW-1185">Reference proteome</keyword>
<accession>A0A183FNP7</accession>
<dbReference type="AlphaFoldDB" id="A0A183FNP7"/>